<proteinExistence type="inferred from homology"/>
<dbReference type="GO" id="GO:0012505">
    <property type="term" value="C:endomembrane system"/>
    <property type="evidence" value="ECO:0007669"/>
    <property type="project" value="TreeGrafter"/>
</dbReference>
<evidence type="ECO:0000256" key="4">
    <source>
        <dbReference type="SAM" id="MobiDB-lite"/>
    </source>
</evidence>
<organism evidence="6 7">
    <name type="scientific">Mycolicibacterium gadium</name>
    <name type="common">Mycobacterium gadium</name>
    <dbReference type="NCBI Taxonomy" id="1794"/>
    <lineage>
        <taxon>Bacteria</taxon>
        <taxon>Bacillati</taxon>
        <taxon>Actinomycetota</taxon>
        <taxon>Actinomycetes</taxon>
        <taxon>Mycobacteriales</taxon>
        <taxon>Mycobacteriaceae</taxon>
        <taxon>Mycolicibacterium</taxon>
    </lineage>
</organism>
<feature type="region of interest" description="Disordered" evidence="4">
    <location>
        <begin position="1"/>
        <end position="22"/>
    </location>
</feature>
<name>A0A7I7WMQ8_MYCGU</name>
<dbReference type="Pfam" id="PF20067">
    <property type="entry name" value="SSL_N"/>
    <property type="match status" value="1"/>
</dbReference>
<dbReference type="EMBL" id="AP022608">
    <property type="protein sequence ID" value="BBZ18272.1"/>
    <property type="molecule type" value="Genomic_DNA"/>
</dbReference>
<feature type="domain" description="Strictosidine synthase conserved region" evidence="5">
    <location>
        <begin position="134"/>
        <end position="212"/>
    </location>
</feature>
<dbReference type="KEGG" id="mgad:MGAD_26070"/>
<evidence type="ECO:0000256" key="2">
    <source>
        <dbReference type="ARBA" id="ARBA00022553"/>
    </source>
</evidence>
<dbReference type="PANTHER" id="PTHR10426">
    <property type="entry name" value="STRICTOSIDINE SYNTHASE-RELATED"/>
    <property type="match status" value="1"/>
</dbReference>
<evidence type="ECO:0000259" key="5">
    <source>
        <dbReference type="Pfam" id="PF03088"/>
    </source>
</evidence>
<comment type="similarity">
    <text evidence="1">Belongs to the strictosidine synthase family.</text>
</comment>
<dbReference type="PANTHER" id="PTHR10426:SF88">
    <property type="entry name" value="ADIPOCYTE PLASMA MEMBRANE-ASSOCIATED PROTEIN HEMOMUCIN-RELATED"/>
    <property type="match status" value="1"/>
</dbReference>
<dbReference type="InterPro" id="IPR011042">
    <property type="entry name" value="6-blade_b-propeller_TolB-like"/>
</dbReference>
<dbReference type="Pfam" id="PF03088">
    <property type="entry name" value="Str_synth"/>
    <property type="match status" value="1"/>
</dbReference>
<keyword evidence="2" id="KW-0597">Phosphoprotein</keyword>
<dbReference type="Gene3D" id="2.120.10.30">
    <property type="entry name" value="TolB, C-terminal domain"/>
    <property type="match status" value="1"/>
</dbReference>
<protein>
    <submittedName>
        <fullName evidence="6">Strictosidine synthase family protein</fullName>
    </submittedName>
</protein>
<evidence type="ECO:0000256" key="3">
    <source>
        <dbReference type="ARBA" id="ARBA00023180"/>
    </source>
</evidence>
<evidence type="ECO:0000256" key="1">
    <source>
        <dbReference type="ARBA" id="ARBA00009191"/>
    </source>
</evidence>
<dbReference type="RefSeq" id="WP_163686858.1">
    <property type="nucleotide sequence ID" value="NZ_AP022608.1"/>
</dbReference>
<accession>A0A7I7WMQ8</accession>
<sequence length="338" mass="35667">MPAKQPKPPIDPVRWNPPPVDPLPEFPSADVTVVPVPGDAPEDVVVDGDGHIWAGLIDGKIVRIPPDGGAPVVVAEIDNRPLGLHVARDGRLLICSSPGGLLALDPASGAVETLVSEVDGRPLQFCSNVTELPDGTIYFTESTSAFTYEHFLGPIFEARNRGSVFRRDPDGTVLTVVAGLYFANGITPTADGSALVFAETQARRLSKYWLTGDMAGTVTPLAVNLPGSPDNLSTGADGRIWCAMVSATNPIAEWLPKSPPVLRKLLWRLPDRAQPKIKPTVWAVAFDPDTGNPVAGVRTEHPGFGLVTGLVEAGGRLWMGSIGAPAVAHVDLAATALR</sequence>
<dbReference type="GO" id="GO:0016787">
    <property type="term" value="F:hydrolase activity"/>
    <property type="evidence" value="ECO:0007669"/>
    <property type="project" value="TreeGrafter"/>
</dbReference>
<keyword evidence="3" id="KW-0325">Glycoprotein</keyword>
<reference evidence="6 7" key="1">
    <citation type="journal article" date="2019" name="Emerg. Microbes Infect.">
        <title>Comprehensive subspecies identification of 175 nontuberculous mycobacteria species based on 7547 genomic profiles.</title>
        <authorList>
            <person name="Matsumoto Y."/>
            <person name="Kinjo T."/>
            <person name="Motooka D."/>
            <person name="Nabeya D."/>
            <person name="Jung N."/>
            <person name="Uechi K."/>
            <person name="Horii T."/>
            <person name="Iida T."/>
            <person name="Fujita J."/>
            <person name="Nakamura S."/>
        </authorList>
    </citation>
    <scope>NUCLEOTIDE SEQUENCE [LARGE SCALE GENOMIC DNA]</scope>
    <source>
        <strain evidence="6 7">JCM 12688</strain>
    </source>
</reference>
<dbReference type="Proteomes" id="UP000466187">
    <property type="component" value="Chromosome"/>
</dbReference>
<evidence type="ECO:0000313" key="7">
    <source>
        <dbReference type="Proteomes" id="UP000466187"/>
    </source>
</evidence>
<evidence type="ECO:0000313" key="6">
    <source>
        <dbReference type="EMBL" id="BBZ18272.1"/>
    </source>
</evidence>
<dbReference type="SUPFAM" id="SSF63829">
    <property type="entry name" value="Calcium-dependent phosphotriesterase"/>
    <property type="match status" value="1"/>
</dbReference>
<dbReference type="InterPro" id="IPR018119">
    <property type="entry name" value="Strictosidine_synth_cons-reg"/>
</dbReference>
<dbReference type="AlphaFoldDB" id="A0A7I7WMQ8"/>
<gene>
    <name evidence="6" type="ORF">MGAD_26070</name>
</gene>